<protein>
    <recommendedName>
        <fullName evidence="5">trehalose-phosphatase</fullName>
        <ecNumber evidence="5">3.1.3.12</ecNumber>
    </recommendedName>
</protein>
<accession>A0A2P5YVD5</accession>
<dbReference type="FunFam" id="3.30.70.1020:FF:000004">
    <property type="entry name" value="Trehalose 6-phosphate phosphatase"/>
    <property type="match status" value="1"/>
</dbReference>
<evidence type="ECO:0000313" key="8">
    <source>
        <dbReference type="EMBL" id="PPS19568.1"/>
    </source>
</evidence>
<keyword evidence="6" id="KW-0378">Hydrolase</keyword>
<comment type="pathway">
    <text evidence="3">Glycan biosynthesis; trehalose biosynthesis.</text>
</comment>
<dbReference type="EC" id="3.1.3.12" evidence="5"/>
<reference evidence="8 9" key="1">
    <citation type="submission" date="2015-01" db="EMBL/GenBank/DDBJ databases">
        <title>Genome of allotetraploid Gossypium barbadense reveals genomic plasticity and fiber elongation in cotton evolution.</title>
        <authorList>
            <person name="Chen X."/>
            <person name="Liu X."/>
            <person name="Zhao B."/>
            <person name="Zheng H."/>
            <person name="Hu Y."/>
            <person name="Lu G."/>
            <person name="Yang C."/>
            <person name="Chen J."/>
            <person name="Shan C."/>
            <person name="Zhang L."/>
            <person name="Zhou Y."/>
            <person name="Wang L."/>
            <person name="Guo W."/>
            <person name="Bai Y."/>
            <person name="Ruan J."/>
            <person name="Shangguan X."/>
            <person name="Mao Y."/>
            <person name="Jiang J."/>
            <person name="Zhu Y."/>
            <person name="Lei J."/>
            <person name="Kang H."/>
            <person name="Chen S."/>
            <person name="He X."/>
            <person name="Wang R."/>
            <person name="Wang Y."/>
            <person name="Chen J."/>
            <person name="Wang L."/>
            <person name="Yu S."/>
            <person name="Wang B."/>
            <person name="Wei J."/>
            <person name="Song S."/>
            <person name="Lu X."/>
            <person name="Gao Z."/>
            <person name="Gu W."/>
            <person name="Deng X."/>
            <person name="Ma D."/>
            <person name="Wang S."/>
            <person name="Liang W."/>
            <person name="Fang L."/>
            <person name="Cai C."/>
            <person name="Zhu X."/>
            <person name="Zhou B."/>
            <person name="Zhang Y."/>
            <person name="Chen Z."/>
            <person name="Xu S."/>
            <person name="Zhu R."/>
            <person name="Wang S."/>
            <person name="Zhang T."/>
            <person name="Zhao G."/>
        </authorList>
    </citation>
    <scope>NUCLEOTIDE SEQUENCE [LARGE SCALE GENOMIC DNA]</scope>
    <source>
        <strain evidence="9">cv. Xinhai21</strain>
        <tissue evidence="8">Leaf</tissue>
    </source>
</reference>
<dbReference type="InterPro" id="IPR003337">
    <property type="entry name" value="Trehalose_PPase"/>
</dbReference>
<dbReference type="Pfam" id="PF02358">
    <property type="entry name" value="Trehalose_PPase"/>
    <property type="match status" value="1"/>
</dbReference>
<dbReference type="InterPro" id="IPR044651">
    <property type="entry name" value="OTSB-like"/>
</dbReference>
<comment type="similarity">
    <text evidence="4">Belongs to the trehalose phosphatase family.</text>
</comment>
<comment type="cofactor">
    <cofactor evidence="2">
        <name>a divalent metal cation</name>
        <dbReference type="ChEBI" id="CHEBI:60240"/>
    </cofactor>
</comment>
<evidence type="ECO:0000313" key="9">
    <source>
        <dbReference type="Proteomes" id="UP000239757"/>
    </source>
</evidence>
<gene>
    <name evidence="8" type="ORF">GOBAR_AA00994</name>
</gene>
<sequence length="287" mass="31675">MSHPTSLSAAHSTTPAMTSSFSDGVVDSRFFATKKISVLLDDTNYLLWRQQLCGKQGNLMDCCYYRFDASYKSAGYRPPPSSQANLCMYGTGPPMVPWTPSPVSSANTASTTPPGWYFPPVSNWSNPFLVNASTLVSATPPATTHPQALIATLETVYSFVKLSGLYYAGSHDMDIKGPSKSCKDNNNGKQGVLFQPASEFLPMIDEVYKALVEKTKAIPGAKVENKFCVSVHYRCVDKKSWASIAEQVRSVLNHYPKLKLTQGRKVLEIRPTINGTKEEPLNFCWKH</sequence>
<organism evidence="8 9">
    <name type="scientific">Gossypium barbadense</name>
    <name type="common">Sea Island cotton</name>
    <name type="synonym">Hibiscus barbadensis</name>
    <dbReference type="NCBI Taxonomy" id="3634"/>
    <lineage>
        <taxon>Eukaryota</taxon>
        <taxon>Viridiplantae</taxon>
        <taxon>Streptophyta</taxon>
        <taxon>Embryophyta</taxon>
        <taxon>Tracheophyta</taxon>
        <taxon>Spermatophyta</taxon>
        <taxon>Magnoliopsida</taxon>
        <taxon>eudicotyledons</taxon>
        <taxon>Gunneridae</taxon>
        <taxon>Pentapetalae</taxon>
        <taxon>rosids</taxon>
        <taxon>malvids</taxon>
        <taxon>Malvales</taxon>
        <taxon>Malvaceae</taxon>
        <taxon>Malvoideae</taxon>
        <taxon>Gossypium</taxon>
    </lineage>
</organism>
<evidence type="ECO:0000256" key="1">
    <source>
        <dbReference type="ARBA" id="ARBA00000500"/>
    </source>
</evidence>
<dbReference type="InterPro" id="IPR036412">
    <property type="entry name" value="HAD-like_sf"/>
</dbReference>
<dbReference type="PANTHER" id="PTHR43768:SF32">
    <property type="entry name" value="TREHALOSE-PHOSPHATE PHOSPHATASE C-RELATED"/>
    <property type="match status" value="1"/>
</dbReference>
<dbReference type="SUPFAM" id="SSF56784">
    <property type="entry name" value="HAD-like"/>
    <property type="match status" value="1"/>
</dbReference>
<evidence type="ECO:0000256" key="2">
    <source>
        <dbReference type="ARBA" id="ARBA00001968"/>
    </source>
</evidence>
<comment type="function">
    <text evidence="7">Removes the phosphate from trehalose 6-phosphate to produce free trehalose. Trehalose accumulation in plant may improve abiotic stress tolerance.</text>
</comment>
<evidence type="ECO:0000256" key="7">
    <source>
        <dbReference type="ARBA" id="ARBA00025274"/>
    </source>
</evidence>
<dbReference type="OrthoDB" id="411251at2759"/>
<dbReference type="GO" id="GO:0005992">
    <property type="term" value="P:trehalose biosynthetic process"/>
    <property type="evidence" value="ECO:0007669"/>
    <property type="project" value="InterPro"/>
</dbReference>
<proteinExistence type="inferred from homology"/>
<comment type="catalytic activity">
    <reaction evidence="1">
        <text>alpha,alpha-trehalose 6-phosphate + H2O = alpha,alpha-trehalose + phosphate</text>
        <dbReference type="Rhea" id="RHEA:23420"/>
        <dbReference type="ChEBI" id="CHEBI:15377"/>
        <dbReference type="ChEBI" id="CHEBI:16551"/>
        <dbReference type="ChEBI" id="CHEBI:43474"/>
        <dbReference type="ChEBI" id="CHEBI:58429"/>
        <dbReference type="EC" id="3.1.3.12"/>
    </reaction>
</comment>
<evidence type="ECO:0000256" key="5">
    <source>
        <dbReference type="ARBA" id="ARBA00013086"/>
    </source>
</evidence>
<name>A0A2P5YVD5_GOSBA</name>
<dbReference type="AlphaFoldDB" id="A0A2P5YVD5"/>
<dbReference type="GO" id="GO:0004805">
    <property type="term" value="F:trehalose-phosphatase activity"/>
    <property type="evidence" value="ECO:0007669"/>
    <property type="project" value="UniProtKB-EC"/>
</dbReference>
<evidence type="ECO:0000256" key="6">
    <source>
        <dbReference type="ARBA" id="ARBA00022801"/>
    </source>
</evidence>
<evidence type="ECO:0000256" key="3">
    <source>
        <dbReference type="ARBA" id="ARBA00005199"/>
    </source>
</evidence>
<dbReference type="PANTHER" id="PTHR43768">
    <property type="entry name" value="TREHALOSE 6-PHOSPHATE PHOSPHATASE"/>
    <property type="match status" value="1"/>
</dbReference>
<dbReference type="Proteomes" id="UP000239757">
    <property type="component" value="Unassembled WGS sequence"/>
</dbReference>
<evidence type="ECO:0000256" key="4">
    <source>
        <dbReference type="ARBA" id="ARBA00008770"/>
    </source>
</evidence>
<dbReference type="EMBL" id="KZ662753">
    <property type="protein sequence ID" value="PPS19568.1"/>
    <property type="molecule type" value="Genomic_DNA"/>
</dbReference>